<dbReference type="Proteomes" id="UP001500751">
    <property type="component" value="Unassembled WGS sequence"/>
</dbReference>
<comment type="caution">
    <text evidence="2">The sequence shown here is derived from an EMBL/GenBank/DDBJ whole genome shotgun (WGS) entry which is preliminary data.</text>
</comment>
<evidence type="ECO:0000313" key="2">
    <source>
        <dbReference type="EMBL" id="GAA2025495.1"/>
    </source>
</evidence>
<sequence length="189" mass="20003">MTTPSVPSSTPPESGDWSTEHRPEVLFARPEVQAMVAACVQNARSSMSAEEFLARAASIMPRPYGKAMLRGADRGRRAGLRLGLKTEKTQSAEFTAPIGHVSAAILCSLARNSQPVTAFEQREDGAALTAEIPSDRKTFGGTLTIEIRRDGTGTGVAGTAVIAGQIYDWGVCKKTLATLFADIPALLVA</sequence>
<evidence type="ECO:0000313" key="3">
    <source>
        <dbReference type="Proteomes" id="UP001500751"/>
    </source>
</evidence>
<organism evidence="2 3">
    <name type="scientific">Catenulispora yoronensis</name>
    <dbReference type="NCBI Taxonomy" id="450799"/>
    <lineage>
        <taxon>Bacteria</taxon>
        <taxon>Bacillati</taxon>
        <taxon>Actinomycetota</taxon>
        <taxon>Actinomycetes</taxon>
        <taxon>Catenulisporales</taxon>
        <taxon>Catenulisporaceae</taxon>
        <taxon>Catenulispora</taxon>
    </lineage>
</organism>
<protein>
    <submittedName>
        <fullName evidence="2">Uncharacterized protein</fullName>
    </submittedName>
</protein>
<proteinExistence type="predicted"/>
<dbReference type="EMBL" id="BAAAQN010000011">
    <property type="protein sequence ID" value="GAA2025495.1"/>
    <property type="molecule type" value="Genomic_DNA"/>
</dbReference>
<evidence type="ECO:0000256" key="1">
    <source>
        <dbReference type="SAM" id="MobiDB-lite"/>
    </source>
</evidence>
<feature type="region of interest" description="Disordered" evidence="1">
    <location>
        <begin position="1"/>
        <end position="20"/>
    </location>
</feature>
<dbReference type="RefSeq" id="WP_344665662.1">
    <property type="nucleotide sequence ID" value="NZ_BAAAQN010000011.1"/>
</dbReference>
<feature type="compositionally biased region" description="Low complexity" evidence="1">
    <location>
        <begin position="1"/>
        <end position="14"/>
    </location>
</feature>
<gene>
    <name evidence="2" type="ORF">GCM10009839_24530</name>
</gene>
<accession>A0ABP5FIG4</accession>
<reference evidence="3" key="1">
    <citation type="journal article" date="2019" name="Int. J. Syst. Evol. Microbiol.">
        <title>The Global Catalogue of Microorganisms (GCM) 10K type strain sequencing project: providing services to taxonomists for standard genome sequencing and annotation.</title>
        <authorList>
            <consortium name="The Broad Institute Genomics Platform"/>
            <consortium name="The Broad Institute Genome Sequencing Center for Infectious Disease"/>
            <person name="Wu L."/>
            <person name="Ma J."/>
        </authorList>
    </citation>
    <scope>NUCLEOTIDE SEQUENCE [LARGE SCALE GENOMIC DNA]</scope>
    <source>
        <strain evidence="3">JCM 16014</strain>
    </source>
</reference>
<keyword evidence="3" id="KW-1185">Reference proteome</keyword>
<name>A0ABP5FIG4_9ACTN</name>